<feature type="transmembrane region" description="Helical" evidence="5">
    <location>
        <begin position="135"/>
        <end position="155"/>
    </location>
</feature>
<dbReference type="InterPro" id="IPR011701">
    <property type="entry name" value="MFS"/>
</dbReference>
<sequence>MIPAASIPALLGGARGLRGVAQGYLAVAFLPALHTLGWSSLTLGGALSGGLLADFLLTLVVGAFADRLPPRRLLMAGELAGGLATLPFFLHPSPLTLVLALFLAGAGQRSNGSPGPWGPSEQILLARLPPSTAPFLHFGHTMALGLAGMGAGALLARGVTVAPERALHMGMAGLLASSLACLFLVSRLPPEPPPSPAPAGPTPQENEETPSSERRKLLLLVATNVTGGLAMGLVDPVIAYWFLVRFHPGTASIALALATAFGASAAVSLLLGRIRSTATLPLAVLALMGISVAAGLTLPFAATVGAAGLLYAIRLSGMKAPGGIRQALALTLVHPRRKGRAAALHLSSLQAAQIAGPLLAGLLFGAGQTTAPLVAAGALAGISLGLFFLLYRSGRQKERPTRLPESEKGGRTGQGSEAISPSVRGNLRIKGWGGRQGG</sequence>
<organism evidence="6 7">
    <name type="scientific">Leptospirillum ferrodiazotrophum</name>
    <dbReference type="NCBI Taxonomy" id="412449"/>
    <lineage>
        <taxon>Bacteria</taxon>
        <taxon>Pseudomonadati</taxon>
        <taxon>Nitrospirota</taxon>
        <taxon>Nitrospiria</taxon>
        <taxon>Nitrospirales</taxon>
        <taxon>Nitrospiraceae</taxon>
        <taxon>Leptospirillum</taxon>
    </lineage>
</organism>
<feature type="transmembrane region" description="Helical" evidence="5">
    <location>
        <begin position="280"/>
        <end position="313"/>
    </location>
</feature>
<feature type="compositionally biased region" description="Basic and acidic residues" evidence="4">
    <location>
        <begin position="398"/>
        <end position="410"/>
    </location>
</feature>
<dbReference type="InterPro" id="IPR036259">
    <property type="entry name" value="MFS_trans_sf"/>
</dbReference>
<evidence type="ECO:0000256" key="1">
    <source>
        <dbReference type="ARBA" id="ARBA00022692"/>
    </source>
</evidence>
<dbReference type="SUPFAM" id="SSF103473">
    <property type="entry name" value="MFS general substrate transporter"/>
    <property type="match status" value="1"/>
</dbReference>
<feature type="transmembrane region" description="Helical" evidence="5">
    <location>
        <begin position="86"/>
        <end position="107"/>
    </location>
</feature>
<feature type="transmembrane region" description="Helical" evidence="5">
    <location>
        <begin position="40"/>
        <end position="65"/>
    </location>
</feature>
<dbReference type="Gene3D" id="1.20.1250.20">
    <property type="entry name" value="MFS general substrate transporter like domains"/>
    <property type="match status" value="1"/>
</dbReference>
<proteinExistence type="predicted"/>
<feature type="compositionally biased region" description="Pro residues" evidence="4">
    <location>
        <begin position="191"/>
        <end position="201"/>
    </location>
</feature>
<dbReference type="PANTHER" id="PTHR23520:SF5">
    <property type="entry name" value="TRANSPORTER, PUTATIVE (AFU_ORTHOLOGUE AFUA_3G04000)-RELATED"/>
    <property type="match status" value="1"/>
</dbReference>
<accession>C6I027</accession>
<dbReference type="Proteomes" id="UP000009374">
    <property type="component" value="Unassembled WGS sequence"/>
</dbReference>
<protein>
    <submittedName>
        <fullName evidence="6">Major facilitator superfamily transporter</fullName>
    </submittedName>
</protein>
<keyword evidence="2 5" id="KW-1133">Transmembrane helix</keyword>
<feature type="transmembrane region" description="Helical" evidence="5">
    <location>
        <begin position="217"/>
        <end position="243"/>
    </location>
</feature>
<feature type="transmembrane region" description="Helical" evidence="5">
    <location>
        <begin position="255"/>
        <end position="274"/>
    </location>
</feature>
<dbReference type="EMBL" id="GG693884">
    <property type="protein sequence ID" value="EES51807.1"/>
    <property type="molecule type" value="Genomic_DNA"/>
</dbReference>
<dbReference type="AlphaFoldDB" id="C6I027"/>
<dbReference type="Pfam" id="PF07690">
    <property type="entry name" value="MFS_1"/>
    <property type="match status" value="1"/>
</dbReference>
<evidence type="ECO:0000313" key="7">
    <source>
        <dbReference type="Proteomes" id="UP000009374"/>
    </source>
</evidence>
<feature type="region of interest" description="Disordered" evidence="4">
    <location>
        <begin position="398"/>
        <end position="438"/>
    </location>
</feature>
<evidence type="ECO:0000313" key="6">
    <source>
        <dbReference type="EMBL" id="EES51807.1"/>
    </source>
</evidence>
<evidence type="ECO:0000256" key="3">
    <source>
        <dbReference type="ARBA" id="ARBA00023136"/>
    </source>
</evidence>
<dbReference type="GO" id="GO:0022857">
    <property type="term" value="F:transmembrane transporter activity"/>
    <property type="evidence" value="ECO:0007669"/>
    <property type="project" value="InterPro"/>
</dbReference>
<keyword evidence="7" id="KW-1185">Reference proteome</keyword>
<reference evidence="6 7" key="1">
    <citation type="journal article" date="2009" name="Appl. Environ. Microbiol.">
        <title>Community genomic and proteomic analyses of chemoautotrophic iron-oxidizing "Leptospirillum rubarum" (Group II) and "Leptospirillum ferrodiazotrophum" (Group III) bacteria in acid mine drainage biofilms.</title>
        <authorList>
            <person name="Goltsman D.S."/>
            <person name="Denef V.J."/>
            <person name="Singer S.W."/>
            <person name="VerBerkmoes N.C."/>
            <person name="Lefsrud M."/>
            <person name="Mueller R.S."/>
            <person name="Dick G.J."/>
            <person name="Sun C.L."/>
            <person name="Wheeler K.E."/>
            <person name="Zemla A."/>
            <person name="Baker B.J."/>
            <person name="Hauser L."/>
            <person name="Land M."/>
            <person name="Shah M.B."/>
            <person name="Thelen M.P."/>
            <person name="Hettich R.L."/>
            <person name="Banfield J.F."/>
        </authorList>
    </citation>
    <scope>NUCLEOTIDE SEQUENCE [LARGE SCALE GENOMIC DNA]</scope>
</reference>
<evidence type="ECO:0000256" key="2">
    <source>
        <dbReference type="ARBA" id="ARBA00022989"/>
    </source>
</evidence>
<gene>
    <name evidence="6" type="ORF">UBAL3_95450027</name>
</gene>
<feature type="region of interest" description="Disordered" evidence="4">
    <location>
        <begin position="191"/>
        <end position="212"/>
    </location>
</feature>
<evidence type="ECO:0000256" key="4">
    <source>
        <dbReference type="SAM" id="MobiDB-lite"/>
    </source>
</evidence>
<feature type="transmembrane region" description="Helical" evidence="5">
    <location>
        <begin position="370"/>
        <end position="391"/>
    </location>
</feature>
<keyword evidence="3 5" id="KW-0472">Membrane</keyword>
<name>C6I027_9BACT</name>
<evidence type="ECO:0000256" key="5">
    <source>
        <dbReference type="SAM" id="Phobius"/>
    </source>
</evidence>
<keyword evidence="1 5" id="KW-0812">Transmembrane</keyword>
<dbReference type="PANTHER" id="PTHR23520">
    <property type="entry name" value="TRANSPORTER, PUTATIVE (AFU_ORTHOLOGUE AFUA_3G04000)-RELATED"/>
    <property type="match status" value="1"/>
</dbReference>